<reference evidence="2 3" key="1">
    <citation type="submission" date="2019-12" db="EMBL/GenBank/DDBJ databases">
        <title>Genome sequencing and assembly of endphytes of Porphyra tenera.</title>
        <authorList>
            <person name="Park J.M."/>
            <person name="Shin R."/>
            <person name="Jo S.H."/>
        </authorList>
    </citation>
    <scope>NUCLEOTIDE SEQUENCE [LARGE SCALE GENOMIC DNA]</scope>
    <source>
        <strain evidence="2 3">GPM4</strain>
    </source>
</reference>
<dbReference type="SUPFAM" id="SSF56935">
    <property type="entry name" value="Porins"/>
    <property type="match status" value="1"/>
</dbReference>
<evidence type="ECO:0000256" key="1">
    <source>
        <dbReference type="SAM" id="SignalP"/>
    </source>
</evidence>
<evidence type="ECO:0000313" key="2">
    <source>
        <dbReference type="EMBL" id="QHJ12301.1"/>
    </source>
</evidence>
<dbReference type="EMBL" id="CP047656">
    <property type="protein sequence ID" value="QHJ12301.1"/>
    <property type="molecule type" value="Genomic_DNA"/>
</dbReference>
<feature type="chain" id="PRO_5032964079" description="Porin" evidence="1">
    <location>
        <begin position="24"/>
        <end position="393"/>
    </location>
</feature>
<keyword evidence="3" id="KW-1185">Reference proteome</keyword>
<dbReference type="Proteomes" id="UP000464524">
    <property type="component" value="Chromosome"/>
</dbReference>
<protein>
    <recommendedName>
        <fullName evidence="4">Porin</fullName>
    </recommendedName>
</protein>
<dbReference type="KEGG" id="pmes:FX988_02553"/>
<dbReference type="AlphaFoldDB" id="A0A857JMR5"/>
<organism evidence="2 3">
    <name type="scientific">Paraglaciecola mesophila</name>
    <dbReference type="NCBI Taxonomy" id="197222"/>
    <lineage>
        <taxon>Bacteria</taxon>
        <taxon>Pseudomonadati</taxon>
        <taxon>Pseudomonadota</taxon>
        <taxon>Gammaproteobacteria</taxon>
        <taxon>Alteromonadales</taxon>
        <taxon>Alteromonadaceae</taxon>
        <taxon>Paraglaciecola</taxon>
    </lineage>
</organism>
<dbReference type="RefSeq" id="WP_160180295.1">
    <property type="nucleotide sequence ID" value="NZ_CP047656.1"/>
</dbReference>
<feature type="signal peptide" evidence="1">
    <location>
        <begin position="1"/>
        <end position="23"/>
    </location>
</feature>
<keyword evidence="1" id="KW-0732">Signal</keyword>
<evidence type="ECO:0000313" key="3">
    <source>
        <dbReference type="Proteomes" id="UP000464524"/>
    </source>
</evidence>
<proteinExistence type="predicted"/>
<dbReference type="OrthoDB" id="106501at2"/>
<evidence type="ECO:0008006" key="4">
    <source>
        <dbReference type="Google" id="ProtNLM"/>
    </source>
</evidence>
<accession>A0A857JMR5</accession>
<sequence length="393" mass="44649">MMQKNVLLLLFLISLTLPGVARAGDLVWHGFGAQGVIQSSDSNYINDDGEVSYRLTEVGLNTSYRINQKLRVSAQGIYINGGNRFDEGVRIDYLFLDYQVLNSQRWNINAHFGRYKNYHWLYSATRDVPHTMPSIVLPQSSYFDAFRNASLGSDGISLIAQHHNSLGEWDIRWSYGNTQIKQEQTENLMSGLATGKLKHDFDTQFSVLFSPLGTGLSIGGSMLRTDFSYNAGDNDIFADGEVALERFMLSLSYSAEYWDINAEAMREKSDFQGFFSNQRDADAVAEGVYVQGRLFVHPDVTLLARFDTFDADNRDRNGTRYHQASGGAIPAYFAFRDQLTLGASWDFANNWRVRGEFHKVKGRARLAPVFIPNTVANDSKYWDIWALQIIYWF</sequence>
<name>A0A857JMR5_9ALTE</name>
<gene>
    <name evidence="2" type="ORF">FX988_02553</name>
</gene>